<dbReference type="SMART" id="SM00275">
    <property type="entry name" value="G_alpha"/>
    <property type="match status" value="1"/>
</dbReference>
<dbReference type="PROSITE" id="PS51882">
    <property type="entry name" value="G_ALPHA"/>
    <property type="match status" value="1"/>
</dbReference>
<dbReference type="Proteomes" id="UP000327493">
    <property type="component" value="Chromosome 9"/>
</dbReference>
<evidence type="ECO:0000313" key="9">
    <source>
        <dbReference type="Proteomes" id="UP000327493"/>
    </source>
</evidence>
<dbReference type="GO" id="GO:0007188">
    <property type="term" value="P:adenylate cyclase-modulating G protein-coupled receptor signaling pathway"/>
    <property type="evidence" value="ECO:0007669"/>
    <property type="project" value="TreeGrafter"/>
</dbReference>
<dbReference type="Gene3D" id="1.10.400.10">
    <property type="entry name" value="GI Alpha 1, domain 2-like"/>
    <property type="match status" value="1"/>
</dbReference>
<accession>A0A5J5D905</accession>
<dbReference type="GO" id="GO:0060158">
    <property type="term" value="P:phospholipase C-activating dopamine receptor signaling pathway"/>
    <property type="evidence" value="ECO:0007669"/>
    <property type="project" value="TreeGrafter"/>
</dbReference>
<sequence length="506" mass="58802">MAGCRQWCHRMCVCCLSEEEKTTIAVDREIERILKQQKKKQRREIKILLLGTGESGKTTFIRQMRIIHGRGFSEEERRTFAKCIFQNILTAMKAMTGAMATLGIPYSNPQNEIYAKWLQDINTVQIRQLEHGYVDAIRRLWADSGIRVCYSRRCEYQLLDSTEYYMSNLDRISAPDYIPTEQDVLRVRFPTTGIHDYSFIIKTITLRGFVCSRLFGRNRIIFLLSLYKAPAGKIVDVGGQKSERRKWIHCFENVTSLIFLASLSEYDQVLEERETINRMDESLALFYTTIHSPWFLNTSIILFLNKTDILADKLCWCERLYSVALPPPDLPLLPMATTERYWSFPQALHPHKNPGCKRCNPEDAKNYIRKLYEQQATNRDNKDEWKTLYPHFTCATDTSNIRTVFSDVKDTVLLKSLRDYGSEIEIIQVFDYVAQKADIGHEVVVQYATQICHTDRSLSRKGCSGPAAASQPEHITPLSEHWVLYTRATKLRRAEKGSECLMWWSY</sequence>
<organism evidence="8 9">
    <name type="scientific">Etheostoma spectabile</name>
    <name type="common">orangethroat darter</name>
    <dbReference type="NCBI Taxonomy" id="54343"/>
    <lineage>
        <taxon>Eukaryota</taxon>
        <taxon>Metazoa</taxon>
        <taxon>Chordata</taxon>
        <taxon>Craniata</taxon>
        <taxon>Vertebrata</taxon>
        <taxon>Euteleostomi</taxon>
        <taxon>Actinopterygii</taxon>
        <taxon>Neopterygii</taxon>
        <taxon>Teleostei</taxon>
        <taxon>Neoteleostei</taxon>
        <taxon>Acanthomorphata</taxon>
        <taxon>Eupercaria</taxon>
        <taxon>Perciformes</taxon>
        <taxon>Percoidei</taxon>
        <taxon>Percidae</taxon>
        <taxon>Etheostomatinae</taxon>
        <taxon>Etheostoma</taxon>
    </lineage>
</organism>
<keyword evidence="3 7" id="KW-0460">Magnesium</keyword>
<dbReference type="PRINTS" id="PR00318">
    <property type="entry name" value="GPROTEINA"/>
</dbReference>
<proteinExistence type="predicted"/>
<dbReference type="Gene3D" id="3.40.50.300">
    <property type="entry name" value="P-loop containing nucleotide triphosphate hydrolases"/>
    <property type="match status" value="1"/>
</dbReference>
<keyword evidence="4 6" id="KW-0342">GTP-binding</keyword>
<keyword evidence="9" id="KW-1185">Reference proteome</keyword>
<evidence type="ECO:0000256" key="2">
    <source>
        <dbReference type="ARBA" id="ARBA00022741"/>
    </source>
</evidence>
<dbReference type="GO" id="GO:0001664">
    <property type="term" value="F:G protein-coupled receptor binding"/>
    <property type="evidence" value="ECO:0007669"/>
    <property type="project" value="TreeGrafter"/>
</dbReference>
<keyword evidence="5" id="KW-0807">Transducer</keyword>
<feature type="binding site" evidence="6">
    <location>
        <position position="395"/>
    </location>
    <ligand>
        <name>GTP</name>
        <dbReference type="ChEBI" id="CHEBI:37565"/>
    </ligand>
</feature>
<feature type="binding site" evidence="7">
    <location>
        <position position="58"/>
    </location>
    <ligand>
        <name>Mg(2+)</name>
        <dbReference type="ChEBI" id="CHEBI:18420"/>
    </ligand>
</feature>
<dbReference type="InterPro" id="IPR027417">
    <property type="entry name" value="P-loop_NTPase"/>
</dbReference>
<dbReference type="GO" id="GO:0046872">
    <property type="term" value="F:metal ion binding"/>
    <property type="evidence" value="ECO:0007669"/>
    <property type="project" value="UniProtKB-KW"/>
</dbReference>
<dbReference type="SUPFAM" id="SSF47895">
    <property type="entry name" value="Transducin (alpha subunit), insertion domain"/>
    <property type="match status" value="1"/>
</dbReference>
<dbReference type="GO" id="GO:0003924">
    <property type="term" value="F:GTPase activity"/>
    <property type="evidence" value="ECO:0007669"/>
    <property type="project" value="InterPro"/>
</dbReference>
<dbReference type="SUPFAM" id="SSF52540">
    <property type="entry name" value="P-loop containing nucleoside triphosphate hydrolases"/>
    <property type="match status" value="1"/>
</dbReference>
<feature type="binding site" evidence="6">
    <location>
        <begin position="185"/>
        <end position="191"/>
    </location>
    <ligand>
        <name>GTP</name>
        <dbReference type="ChEBI" id="CHEBI:37565"/>
    </ligand>
</feature>
<reference evidence="8 9" key="1">
    <citation type="submission" date="2019-08" db="EMBL/GenBank/DDBJ databases">
        <title>A chromosome-level genome assembly, high-density linkage maps, and genome scans reveal the genomic architecture of hybrid incompatibilities underlying speciation via character displacement in darters (Percidae: Etheostominae).</title>
        <authorList>
            <person name="Moran R.L."/>
            <person name="Catchen J.M."/>
            <person name="Fuller R.C."/>
        </authorList>
    </citation>
    <scope>NUCLEOTIDE SEQUENCE [LARGE SCALE GENOMIC DNA]</scope>
    <source>
        <strain evidence="8">EspeVRDwgs_2016</strain>
        <tissue evidence="8">Muscle</tissue>
    </source>
</reference>
<evidence type="ECO:0000256" key="6">
    <source>
        <dbReference type="PIRSR" id="PIRSR601019-1"/>
    </source>
</evidence>
<keyword evidence="1 7" id="KW-0479">Metal-binding</keyword>
<feature type="binding site" evidence="6">
    <location>
        <begin position="54"/>
        <end position="59"/>
    </location>
    <ligand>
        <name>GTP</name>
        <dbReference type="ChEBI" id="CHEBI:37565"/>
    </ligand>
</feature>
<dbReference type="EMBL" id="VOFY01000009">
    <property type="protein sequence ID" value="KAA8589959.1"/>
    <property type="molecule type" value="Genomic_DNA"/>
</dbReference>
<comment type="caution">
    <text evidence="8">The sequence shown here is derived from an EMBL/GenBank/DDBJ whole genome shotgun (WGS) entry which is preliminary data.</text>
</comment>
<feature type="binding site" evidence="6">
    <location>
        <begin position="160"/>
        <end position="161"/>
    </location>
    <ligand>
        <name>GTP</name>
        <dbReference type="ChEBI" id="CHEBI:37565"/>
    </ligand>
</feature>
<name>A0A5J5D905_9PERO</name>
<dbReference type="Pfam" id="PF00503">
    <property type="entry name" value="G-alpha"/>
    <property type="match status" value="1"/>
</dbReference>
<dbReference type="PANTHER" id="PTHR10218">
    <property type="entry name" value="GTP-BINDING PROTEIN ALPHA SUBUNIT"/>
    <property type="match status" value="1"/>
</dbReference>
<evidence type="ECO:0000256" key="1">
    <source>
        <dbReference type="ARBA" id="ARBA00022723"/>
    </source>
</evidence>
<dbReference type="FunFam" id="3.40.50.300:FF:000692">
    <property type="entry name" value="Guanine nucleotide-binding protein subunit alpha"/>
    <property type="match status" value="2"/>
</dbReference>
<dbReference type="GO" id="GO:0005737">
    <property type="term" value="C:cytoplasm"/>
    <property type="evidence" value="ECO:0007669"/>
    <property type="project" value="TreeGrafter"/>
</dbReference>
<dbReference type="GO" id="GO:0005834">
    <property type="term" value="C:heterotrimeric G-protein complex"/>
    <property type="evidence" value="ECO:0007669"/>
    <property type="project" value="TreeGrafter"/>
</dbReference>
<dbReference type="PANTHER" id="PTHR10218:SF217">
    <property type="entry name" value="GUANINE NUCLEOTIDE-BINDING PROTEIN SUBUNIT ALPHA-15"/>
    <property type="match status" value="1"/>
</dbReference>
<protein>
    <submittedName>
        <fullName evidence="8">Uncharacterized protein</fullName>
    </submittedName>
</protein>
<feature type="binding site" evidence="6">
    <location>
        <begin position="305"/>
        <end position="308"/>
    </location>
    <ligand>
        <name>GTP</name>
        <dbReference type="ChEBI" id="CHEBI:37565"/>
    </ligand>
</feature>
<dbReference type="CDD" id="cd00066">
    <property type="entry name" value="G-alpha"/>
    <property type="match status" value="1"/>
</dbReference>
<keyword evidence="2 6" id="KW-0547">Nucleotide-binding</keyword>
<feature type="binding site" evidence="6">
    <location>
        <begin position="236"/>
        <end position="240"/>
    </location>
    <ligand>
        <name>GTP</name>
        <dbReference type="ChEBI" id="CHEBI:37565"/>
    </ligand>
</feature>
<dbReference type="FunFam" id="1.10.400.10:FF:000002">
    <property type="entry name" value="guanine nucleotide-binding protein G(Q) subunit alpha"/>
    <property type="match status" value="1"/>
</dbReference>
<evidence type="ECO:0000256" key="4">
    <source>
        <dbReference type="ARBA" id="ARBA00023134"/>
    </source>
</evidence>
<feature type="binding site" evidence="7">
    <location>
        <position position="191"/>
    </location>
    <ligand>
        <name>Mg(2+)</name>
        <dbReference type="ChEBI" id="CHEBI:18420"/>
    </ligand>
</feature>
<evidence type="ECO:0000256" key="5">
    <source>
        <dbReference type="ARBA" id="ARBA00023224"/>
    </source>
</evidence>
<evidence type="ECO:0000256" key="3">
    <source>
        <dbReference type="ARBA" id="ARBA00022842"/>
    </source>
</evidence>
<dbReference type="AlphaFoldDB" id="A0A5J5D905"/>
<dbReference type="InterPro" id="IPR011025">
    <property type="entry name" value="GproteinA_insert"/>
</dbReference>
<dbReference type="InterPro" id="IPR001019">
    <property type="entry name" value="Gprotein_alpha_su"/>
</dbReference>
<evidence type="ECO:0000313" key="8">
    <source>
        <dbReference type="EMBL" id="KAA8589959.1"/>
    </source>
</evidence>
<dbReference type="GO" id="GO:0031683">
    <property type="term" value="F:G-protein beta/gamma-subunit complex binding"/>
    <property type="evidence" value="ECO:0007669"/>
    <property type="project" value="InterPro"/>
</dbReference>
<evidence type="ECO:0000256" key="7">
    <source>
        <dbReference type="PIRSR" id="PIRSR601019-2"/>
    </source>
</evidence>
<gene>
    <name evidence="8" type="ORF">FQN60_013324</name>
</gene>
<dbReference type="GO" id="GO:0005525">
    <property type="term" value="F:GTP binding"/>
    <property type="evidence" value="ECO:0007669"/>
    <property type="project" value="UniProtKB-KW"/>
</dbReference>